<evidence type="ECO:0000259" key="1">
    <source>
        <dbReference type="Pfam" id="PF15565"/>
    </source>
</evidence>
<evidence type="ECO:0000313" key="3">
    <source>
        <dbReference type="EMBL" id="SFW19405.1"/>
    </source>
</evidence>
<reference evidence="4" key="2">
    <citation type="submission" date="2016-11" db="EMBL/GenBank/DDBJ databases">
        <authorList>
            <person name="Varghese N."/>
            <person name="Submissions S."/>
        </authorList>
    </citation>
    <scope>NUCLEOTIDE SEQUENCE [LARGE SCALE GENOMIC DNA]</scope>
    <source>
        <strain evidence="4">C3</strain>
    </source>
</reference>
<dbReference type="Pfam" id="PF15565">
    <property type="entry name" value="Imm30"/>
    <property type="match status" value="1"/>
</dbReference>
<feature type="domain" description="Immunity protein 30" evidence="1">
    <location>
        <begin position="17"/>
        <end position="72"/>
    </location>
</feature>
<protein>
    <submittedName>
        <fullName evidence="3">Immunity protein 30</fullName>
    </submittedName>
</protein>
<organism evidence="3 4">
    <name type="scientific">Selenomonas ruminantium</name>
    <dbReference type="NCBI Taxonomy" id="971"/>
    <lineage>
        <taxon>Bacteria</taxon>
        <taxon>Bacillati</taxon>
        <taxon>Bacillota</taxon>
        <taxon>Negativicutes</taxon>
        <taxon>Selenomonadales</taxon>
        <taxon>Selenomonadaceae</taxon>
        <taxon>Selenomonas</taxon>
    </lineage>
</organism>
<proteinExistence type="predicted"/>
<evidence type="ECO:0000313" key="2">
    <source>
        <dbReference type="EMBL" id="SDZ72557.1"/>
    </source>
</evidence>
<dbReference type="InterPro" id="IPR029084">
    <property type="entry name" value="Imm30"/>
</dbReference>
<evidence type="ECO:0000313" key="5">
    <source>
        <dbReference type="Proteomes" id="UP000183469"/>
    </source>
</evidence>
<dbReference type="AlphaFoldDB" id="A0A1K1M8E9"/>
<gene>
    <name evidence="3" type="ORF">SAMN02910323_0653</name>
    <name evidence="2" type="ORF">SAMN05660648_00004</name>
</gene>
<dbReference type="Proteomes" id="UP000183469">
    <property type="component" value="Unassembled WGS sequence"/>
</dbReference>
<sequence length="89" mass="10447">MDIDEKVGILYSIRKLDKEEQVPLFDNTIAEIFEDPKPEYAIKLCSVFYDDVYFDEIMYGLIHAVEHLAEDGKMFGDRINWILREANAE</sequence>
<keyword evidence="4" id="KW-1185">Reference proteome</keyword>
<reference evidence="3" key="3">
    <citation type="submission" date="2016-11" db="EMBL/GenBank/DDBJ databases">
        <authorList>
            <person name="Jaros S."/>
            <person name="Januszkiewicz K."/>
            <person name="Wedrychowicz H."/>
        </authorList>
    </citation>
    <scope>NUCLEOTIDE SEQUENCE [LARGE SCALE GENOMIC DNA]</scope>
    <source>
        <strain evidence="3">C3</strain>
    </source>
</reference>
<dbReference type="OrthoDB" id="7009327at2"/>
<name>A0A1K1M8E9_SELRU</name>
<dbReference type="RefSeq" id="WP_072305500.1">
    <property type="nucleotide sequence ID" value="NZ_FNQG01000002.1"/>
</dbReference>
<reference evidence="2 5" key="1">
    <citation type="submission" date="2016-10" db="EMBL/GenBank/DDBJ databases">
        <authorList>
            <person name="de Groot N.N."/>
        </authorList>
    </citation>
    <scope>NUCLEOTIDE SEQUENCE [LARGE SCALE GENOMIC DNA]</scope>
    <source>
        <strain evidence="2 5">DSM 2872</strain>
    </source>
</reference>
<dbReference type="Proteomes" id="UP000182958">
    <property type="component" value="Unassembled WGS sequence"/>
</dbReference>
<accession>A0A1K1M8E9</accession>
<dbReference type="EMBL" id="FPJA01000004">
    <property type="protein sequence ID" value="SFW19405.1"/>
    <property type="molecule type" value="Genomic_DNA"/>
</dbReference>
<evidence type="ECO:0000313" key="4">
    <source>
        <dbReference type="Proteomes" id="UP000182958"/>
    </source>
</evidence>
<dbReference type="EMBL" id="FNQG01000002">
    <property type="protein sequence ID" value="SDZ72557.1"/>
    <property type="molecule type" value="Genomic_DNA"/>
</dbReference>